<accession>A0A6G0TIJ3</accession>
<dbReference type="AlphaFoldDB" id="A0A6G0TIJ3"/>
<protein>
    <submittedName>
        <fullName evidence="1">Uncharacterized protein</fullName>
    </submittedName>
</protein>
<gene>
    <name evidence="1" type="ORF">AGLY_009243</name>
</gene>
<dbReference type="EMBL" id="VYZN01000035">
    <property type="protein sequence ID" value="KAE9533340.1"/>
    <property type="molecule type" value="Genomic_DNA"/>
</dbReference>
<proteinExistence type="predicted"/>
<dbReference type="Proteomes" id="UP000475862">
    <property type="component" value="Unassembled WGS sequence"/>
</dbReference>
<keyword evidence="2" id="KW-1185">Reference proteome</keyword>
<reference evidence="1 2" key="1">
    <citation type="submission" date="2019-08" db="EMBL/GenBank/DDBJ databases">
        <title>The genome of the soybean aphid Biotype 1, its phylome, world population structure and adaptation to the North American continent.</title>
        <authorList>
            <person name="Giordano R."/>
            <person name="Donthu R.K."/>
            <person name="Hernandez A.G."/>
            <person name="Wright C.L."/>
            <person name="Zimin A.V."/>
        </authorList>
    </citation>
    <scope>NUCLEOTIDE SEQUENCE [LARGE SCALE GENOMIC DNA]</scope>
    <source>
        <tissue evidence="1">Whole aphids</tissue>
    </source>
</reference>
<comment type="caution">
    <text evidence="1">The sequence shown here is derived from an EMBL/GenBank/DDBJ whole genome shotgun (WGS) entry which is preliminary data.</text>
</comment>
<organism evidence="1 2">
    <name type="scientific">Aphis glycines</name>
    <name type="common">Soybean aphid</name>
    <dbReference type="NCBI Taxonomy" id="307491"/>
    <lineage>
        <taxon>Eukaryota</taxon>
        <taxon>Metazoa</taxon>
        <taxon>Ecdysozoa</taxon>
        <taxon>Arthropoda</taxon>
        <taxon>Hexapoda</taxon>
        <taxon>Insecta</taxon>
        <taxon>Pterygota</taxon>
        <taxon>Neoptera</taxon>
        <taxon>Paraneoptera</taxon>
        <taxon>Hemiptera</taxon>
        <taxon>Sternorrhyncha</taxon>
        <taxon>Aphidomorpha</taxon>
        <taxon>Aphidoidea</taxon>
        <taxon>Aphididae</taxon>
        <taxon>Aphidini</taxon>
        <taxon>Aphis</taxon>
        <taxon>Aphis</taxon>
    </lineage>
</organism>
<evidence type="ECO:0000313" key="1">
    <source>
        <dbReference type="EMBL" id="KAE9533340.1"/>
    </source>
</evidence>
<name>A0A6G0TIJ3_APHGL</name>
<sequence length="176" mass="20738">MALVHVICTYSVENDNLTDEKLRSLQLFFVFKLGTLKNRINYPSILSSDTSRFLNCIPHGEIPPKKVMFVPFFLHKNVWRRARMRMTFPVYDVKCNKSSLPTDNFETRHLLSRLNKYNLHLKNKISSIVRLHKNDKSQFTCLIIFKQNEKGKVDNRFVIQFFGSIYNAIHSNIQNL</sequence>
<evidence type="ECO:0000313" key="2">
    <source>
        <dbReference type="Proteomes" id="UP000475862"/>
    </source>
</evidence>